<organism evidence="1 2">
    <name type="scientific">Characodon lateralis</name>
    <dbReference type="NCBI Taxonomy" id="208331"/>
    <lineage>
        <taxon>Eukaryota</taxon>
        <taxon>Metazoa</taxon>
        <taxon>Chordata</taxon>
        <taxon>Craniata</taxon>
        <taxon>Vertebrata</taxon>
        <taxon>Euteleostomi</taxon>
        <taxon>Actinopterygii</taxon>
        <taxon>Neopterygii</taxon>
        <taxon>Teleostei</taxon>
        <taxon>Neoteleostei</taxon>
        <taxon>Acanthomorphata</taxon>
        <taxon>Ovalentaria</taxon>
        <taxon>Atherinomorphae</taxon>
        <taxon>Cyprinodontiformes</taxon>
        <taxon>Goodeidae</taxon>
        <taxon>Characodon</taxon>
    </lineage>
</organism>
<reference evidence="1 2" key="1">
    <citation type="submission" date="2021-06" db="EMBL/GenBank/DDBJ databases">
        <authorList>
            <person name="Palmer J.M."/>
        </authorList>
    </citation>
    <scope>NUCLEOTIDE SEQUENCE [LARGE SCALE GENOMIC DNA]</scope>
    <source>
        <strain evidence="1 2">CL_MEX2019</strain>
        <tissue evidence="1">Muscle</tissue>
    </source>
</reference>
<comment type="caution">
    <text evidence="1">The sequence shown here is derived from an EMBL/GenBank/DDBJ whole genome shotgun (WGS) entry which is preliminary data.</text>
</comment>
<evidence type="ECO:0000313" key="2">
    <source>
        <dbReference type="Proteomes" id="UP001352852"/>
    </source>
</evidence>
<dbReference type="Proteomes" id="UP001352852">
    <property type="component" value="Unassembled WGS sequence"/>
</dbReference>
<proteinExistence type="predicted"/>
<protein>
    <submittedName>
        <fullName evidence="1">Uncharacterized protein</fullName>
    </submittedName>
</protein>
<keyword evidence="2" id="KW-1185">Reference proteome</keyword>
<dbReference type="EMBL" id="JAHUTJ010033219">
    <property type="protein sequence ID" value="MED6276911.1"/>
    <property type="molecule type" value="Genomic_DNA"/>
</dbReference>
<evidence type="ECO:0000313" key="1">
    <source>
        <dbReference type="EMBL" id="MED6276911.1"/>
    </source>
</evidence>
<name>A0ABU7DPV6_9TELE</name>
<accession>A0ABU7DPV6</accession>
<sequence>MLYIYQTEIGVILKEYNDCYETCMYIQRNNISAARPRSHFVKTYEIKGLCYVMMEKESDFPVCCCQISEISQQRAATKQPSDAIKVQMLVFRLKLSSDYSEMIPLKVGSQTN</sequence>
<gene>
    <name evidence="1" type="ORF">CHARACLAT_007678</name>
</gene>